<reference evidence="2 3" key="1">
    <citation type="submission" date="2019-08" db="EMBL/GenBank/DDBJ databases">
        <authorList>
            <person name="Peeters C."/>
        </authorList>
    </citation>
    <scope>NUCLEOTIDE SEQUENCE [LARGE SCALE GENOMIC DNA]</scope>
    <source>
        <strain evidence="2 3">LMG 18089</strain>
    </source>
</reference>
<dbReference type="AlphaFoldDB" id="A0A5E5P2K1"/>
<feature type="region of interest" description="Disordered" evidence="1">
    <location>
        <begin position="1"/>
        <end position="35"/>
    </location>
</feature>
<dbReference type="EMBL" id="CABPSX010000002">
    <property type="protein sequence ID" value="VVG70647.1"/>
    <property type="molecule type" value="Genomic_DNA"/>
</dbReference>
<name>A0A5E5P2K1_9BURK</name>
<proteinExistence type="predicted"/>
<sequence>MKGATARNAHWQARTGSYSTHGSRTGANLLGWDTGTTEQMTPEQERDALVAVVKRVHEKLRDRTISKQERRTLGQQQFELNKRINAIRPAMKCKGIEPFLLDVFREKLSRAEWDAAMKEAKRRHAAQQQEIA</sequence>
<evidence type="ECO:0000313" key="2">
    <source>
        <dbReference type="EMBL" id="VVG70647.1"/>
    </source>
</evidence>
<dbReference type="Proteomes" id="UP000364291">
    <property type="component" value="Unassembled WGS sequence"/>
</dbReference>
<gene>
    <name evidence="2" type="ORF">PAP18089_01611</name>
</gene>
<feature type="compositionally biased region" description="Polar residues" evidence="1">
    <location>
        <begin position="14"/>
        <end position="26"/>
    </location>
</feature>
<evidence type="ECO:0000256" key="1">
    <source>
        <dbReference type="SAM" id="MobiDB-lite"/>
    </source>
</evidence>
<protein>
    <submittedName>
        <fullName evidence="2">Uncharacterized protein</fullName>
    </submittedName>
</protein>
<evidence type="ECO:0000313" key="3">
    <source>
        <dbReference type="Proteomes" id="UP000364291"/>
    </source>
</evidence>
<accession>A0A5E5P2K1</accession>
<organism evidence="2 3">
    <name type="scientific">Pandoraea apista</name>
    <dbReference type="NCBI Taxonomy" id="93218"/>
    <lineage>
        <taxon>Bacteria</taxon>
        <taxon>Pseudomonadati</taxon>
        <taxon>Pseudomonadota</taxon>
        <taxon>Betaproteobacteria</taxon>
        <taxon>Burkholderiales</taxon>
        <taxon>Burkholderiaceae</taxon>
        <taxon>Pandoraea</taxon>
    </lineage>
</organism>